<sequence>MANSSSAITKTAALLMKSLSSRNKDIISRRFGLKTGKKETLESIGKSYGITRERVRQIEEFSLNQLAKSVASSPDIVKYVSLAKEILAGNGGVMKESEMFKAFSGNDRENVVNASLVFVLALAGEPVRFGENDLFHSFWAVDKQGADLFKTNVLEVVRVLEGNKSPVAASELALFVANSGVRGTKDFNMLLNISKELGKNVFGEVGLVGWAEVKPKGVRDKAYLILKKESQPKHFSEIAKLINETGFSSKKANVQTVHNELIKDSRFVLVGRGMYGLSEWGYKPGTVKDVLVDVLRSSNKPLAKADLVAKVMNARMVKENTILLNLQDSKVFSKKEDGSYVLRKV</sequence>
<feature type="domain" description="HTH HARE-type" evidence="2">
    <location>
        <begin position="216"/>
        <end position="280"/>
    </location>
</feature>
<dbReference type="Proteomes" id="UP000176834">
    <property type="component" value="Unassembled WGS sequence"/>
</dbReference>
<proteinExistence type="predicted"/>
<reference evidence="3 4" key="1">
    <citation type="journal article" date="2016" name="Nat. Commun.">
        <title>Thousands of microbial genomes shed light on interconnected biogeochemical processes in an aquifer system.</title>
        <authorList>
            <person name="Anantharaman K."/>
            <person name="Brown C.T."/>
            <person name="Hug L.A."/>
            <person name="Sharon I."/>
            <person name="Castelle C.J."/>
            <person name="Probst A.J."/>
            <person name="Thomas B.C."/>
            <person name="Singh A."/>
            <person name="Wilkins M.J."/>
            <person name="Karaoz U."/>
            <person name="Brodie E.L."/>
            <person name="Williams K.H."/>
            <person name="Hubbard S.S."/>
            <person name="Banfield J.F."/>
        </authorList>
    </citation>
    <scope>NUCLEOTIDE SEQUENCE [LARGE SCALE GENOMIC DNA]</scope>
</reference>
<dbReference type="AlphaFoldDB" id="A0A1F8F4S9"/>
<dbReference type="Pfam" id="PF05066">
    <property type="entry name" value="HARE-HTH"/>
    <property type="match status" value="1"/>
</dbReference>
<dbReference type="Gene3D" id="1.10.10.1250">
    <property type="entry name" value="RNA polymerase, subunit delta, N-terminal domain"/>
    <property type="match status" value="1"/>
</dbReference>
<dbReference type="SUPFAM" id="SSF88659">
    <property type="entry name" value="Sigma3 and sigma4 domains of RNA polymerase sigma factors"/>
    <property type="match status" value="1"/>
</dbReference>
<dbReference type="PANTHER" id="PTHR30603">
    <property type="entry name" value="RNA POLYMERASE SIGMA FACTOR RPO"/>
    <property type="match status" value="1"/>
</dbReference>
<dbReference type="PROSITE" id="PS51913">
    <property type="entry name" value="HTH_HARE"/>
    <property type="match status" value="1"/>
</dbReference>
<name>A0A1F8F4S9_9BACT</name>
<dbReference type="InterPro" id="IPR038087">
    <property type="entry name" value="RNAP_delta_N_dom_sf"/>
</dbReference>
<dbReference type="PANTHER" id="PTHR30603:SF47">
    <property type="entry name" value="RNA POLYMERASE SIGMA FACTOR SIGD, CHLOROPLASTIC"/>
    <property type="match status" value="1"/>
</dbReference>
<gene>
    <name evidence="3" type="ORF">A3B86_00760</name>
</gene>
<dbReference type="InterPro" id="IPR007630">
    <property type="entry name" value="RNA_pol_sigma70_r4"/>
</dbReference>
<dbReference type="InterPro" id="IPR007759">
    <property type="entry name" value="Asxl_HARE-HTH"/>
</dbReference>
<dbReference type="InterPro" id="IPR050239">
    <property type="entry name" value="Sigma-70_RNA_pol_init_factors"/>
</dbReference>
<dbReference type="InterPro" id="IPR013324">
    <property type="entry name" value="RNA_pol_sigma_r3/r4-like"/>
</dbReference>
<protein>
    <recommendedName>
        <fullName evidence="2">HTH HARE-type domain-containing protein</fullName>
    </recommendedName>
</protein>
<dbReference type="GO" id="GO:0006352">
    <property type="term" value="P:DNA-templated transcription initiation"/>
    <property type="evidence" value="ECO:0007669"/>
    <property type="project" value="InterPro"/>
</dbReference>
<organism evidence="3 4">
    <name type="scientific">Candidatus Yanofskybacteria bacterium RIFCSPHIGHO2_02_FULL_38_22b</name>
    <dbReference type="NCBI Taxonomy" id="1802673"/>
    <lineage>
        <taxon>Bacteria</taxon>
        <taxon>Candidatus Yanofskyibacteriota</taxon>
    </lineage>
</organism>
<evidence type="ECO:0000313" key="4">
    <source>
        <dbReference type="Proteomes" id="UP000176834"/>
    </source>
</evidence>
<evidence type="ECO:0000259" key="2">
    <source>
        <dbReference type="PROSITE" id="PS51913"/>
    </source>
</evidence>
<dbReference type="Pfam" id="PF04545">
    <property type="entry name" value="Sigma70_r4"/>
    <property type="match status" value="1"/>
</dbReference>
<dbReference type="PRINTS" id="PR00046">
    <property type="entry name" value="SIGMA70FCT"/>
</dbReference>
<dbReference type="InterPro" id="IPR036388">
    <property type="entry name" value="WH-like_DNA-bd_sf"/>
</dbReference>
<keyword evidence="1" id="KW-0804">Transcription</keyword>
<dbReference type="Gene3D" id="1.10.10.10">
    <property type="entry name" value="Winged helix-like DNA-binding domain superfamily/Winged helix DNA-binding domain"/>
    <property type="match status" value="1"/>
</dbReference>
<dbReference type="InterPro" id="IPR000943">
    <property type="entry name" value="RNA_pol_sigma70"/>
</dbReference>
<evidence type="ECO:0000256" key="1">
    <source>
        <dbReference type="ARBA" id="ARBA00023163"/>
    </source>
</evidence>
<comment type="caution">
    <text evidence="3">The sequence shown here is derived from an EMBL/GenBank/DDBJ whole genome shotgun (WGS) entry which is preliminary data.</text>
</comment>
<dbReference type="EMBL" id="MGJN01000004">
    <property type="protein sequence ID" value="OGN07610.1"/>
    <property type="molecule type" value="Genomic_DNA"/>
</dbReference>
<dbReference type="GO" id="GO:0003700">
    <property type="term" value="F:DNA-binding transcription factor activity"/>
    <property type="evidence" value="ECO:0007669"/>
    <property type="project" value="InterPro"/>
</dbReference>
<evidence type="ECO:0000313" key="3">
    <source>
        <dbReference type="EMBL" id="OGN07610.1"/>
    </source>
</evidence>
<accession>A0A1F8F4S9</accession>